<gene>
    <name evidence="1" type="ORF">SAMN05421580_105222</name>
</gene>
<keyword evidence="2" id="KW-1185">Reference proteome</keyword>
<evidence type="ECO:0000313" key="2">
    <source>
        <dbReference type="Proteomes" id="UP000186221"/>
    </source>
</evidence>
<evidence type="ECO:0000313" key="1">
    <source>
        <dbReference type="EMBL" id="SIS83041.1"/>
    </source>
</evidence>
<reference evidence="2" key="1">
    <citation type="submission" date="2017-01" db="EMBL/GenBank/DDBJ databases">
        <authorList>
            <person name="Varghese N."/>
            <person name="Submissions S."/>
        </authorList>
    </citation>
    <scope>NUCLEOTIDE SEQUENCE [LARGE SCALE GENOMIC DNA]</scope>
    <source>
        <strain evidence="2">DSM 19945</strain>
    </source>
</reference>
<protein>
    <submittedName>
        <fullName evidence="1">Uncharacterized protein</fullName>
    </submittedName>
</protein>
<dbReference type="EMBL" id="FTOG01000005">
    <property type="protein sequence ID" value="SIS83041.1"/>
    <property type="molecule type" value="Genomic_DNA"/>
</dbReference>
<dbReference type="AlphaFoldDB" id="A0A1N7MAN9"/>
<organism evidence="1 2">
    <name type="scientific">Rhodobacter aestuarii</name>
    <dbReference type="NCBI Taxonomy" id="453582"/>
    <lineage>
        <taxon>Bacteria</taxon>
        <taxon>Pseudomonadati</taxon>
        <taxon>Pseudomonadota</taxon>
        <taxon>Alphaproteobacteria</taxon>
        <taxon>Rhodobacterales</taxon>
        <taxon>Rhodobacter group</taxon>
        <taxon>Rhodobacter</taxon>
    </lineage>
</organism>
<dbReference type="STRING" id="453582.SAMN05421580_105222"/>
<sequence>MEWGVFPFPLIAPKSGPKSLRVTAVGLVLFALTKRRERCYLEVAAPSWQAEPRSGADSPFPTFTLRSRFVLGTKFAQVLGGSGTSKKFKNLC</sequence>
<proteinExistence type="predicted"/>
<name>A0A1N7MAN9_9RHOB</name>
<accession>A0A1N7MAN9</accession>
<dbReference type="Proteomes" id="UP000186221">
    <property type="component" value="Unassembled WGS sequence"/>
</dbReference>